<evidence type="ECO:0000313" key="2">
    <source>
        <dbReference type="EMBL" id="VFU21462.1"/>
    </source>
</evidence>
<organism evidence="2">
    <name type="scientific">Salix viminalis</name>
    <name type="common">Common osier</name>
    <name type="synonym">Basket willow</name>
    <dbReference type="NCBI Taxonomy" id="40686"/>
    <lineage>
        <taxon>Eukaryota</taxon>
        <taxon>Viridiplantae</taxon>
        <taxon>Streptophyta</taxon>
        <taxon>Embryophyta</taxon>
        <taxon>Tracheophyta</taxon>
        <taxon>Spermatophyta</taxon>
        <taxon>Magnoliopsida</taxon>
        <taxon>eudicotyledons</taxon>
        <taxon>Gunneridae</taxon>
        <taxon>Pentapetalae</taxon>
        <taxon>rosids</taxon>
        <taxon>fabids</taxon>
        <taxon>Malpighiales</taxon>
        <taxon>Salicaceae</taxon>
        <taxon>Saliceae</taxon>
        <taxon>Salix</taxon>
    </lineage>
</organism>
<name>A0A6N2K2Z7_SALVM</name>
<dbReference type="EMBL" id="CAADRP010000002">
    <property type="protein sequence ID" value="VFU21462.1"/>
    <property type="molecule type" value="Genomic_DNA"/>
</dbReference>
<sequence length="121" mass="13026">MTRRLTSRARYAPPSTPEPPLHELNHVTELAAGASRGATTGRFIDSQDGWGGDEGGKECHENKDCEALVTELAAGASRGATTGRFVDSQDGWGGDEGGKECHENKDCEALVIENLQKRKMK</sequence>
<reference evidence="2" key="1">
    <citation type="submission" date="2019-03" db="EMBL/GenBank/DDBJ databases">
        <authorList>
            <person name="Mank J."/>
            <person name="Almeida P."/>
        </authorList>
    </citation>
    <scope>NUCLEOTIDE SEQUENCE</scope>
    <source>
        <strain evidence="2">78183</strain>
    </source>
</reference>
<feature type="region of interest" description="Disordered" evidence="1">
    <location>
        <begin position="36"/>
        <end position="58"/>
    </location>
</feature>
<feature type="region of interest" description="Disordered" evidence="1">
    <location>
        <begin position="1"/>
        <end position="23"/>
    </location>
</feature>
<dbReference type="AlphaFoldDB" id="A0A6N2K2Z7"/>
<accession>A0A6N2K2Z7</accession>
<protein>
    <submittedName>
        <fullName evidence="2">Uncharacterized protein</fullName>
    </submittedName>
</protein>
<evidence type="ECO:0000256" key="1">
    <source>
        <dbReference type="SAM" id="MobiDB-lite"/>
    </source>
</evidence>
<proteinExistence type="predicted"/>
<gene>
    <name evidence="2" type="ORF">SVIM_LOCUS13587</name>
</gene>
<feature type="region of interest" description="Disordered" evidence="1">
    <location>
        <begin position="81"/>
        <end position="100"/>
    </location>
</feature>